<name>A0A9W6FMI5_XANFL</name>
<dbReference type="Proteomes" id="UP001245370">
    <property type="component" value="Unassembled WGS sequence"/>
</dbReference>
<comment type="caution">
    <text evidence="1">The sequence shown here is derived from an EMBL/GenBank/DDBJ whole genome shotgun (WGS) entry which is preliminary data.</text>
</comment>
<dbReference type="Proteomes" id="UP001144397">
    <property type="component" value="Unassembled WGS sequence"/>
</dbReference>
<dbReference type="EMBL" id="BSDO01000004">
    <property type="protein sequence ID" value="GLI23462.1"/>
    <property type="molecule type" value="Genomic_DNA"/>
</dbReference>
<reference evidence="1" key="1">
    <citation type="submission" date="2022-12" db="EMBL/GenBank/DDBJ databases">
        <title>Reference genome sequencing for broad-spectrum identification of bacterial and archaeal isolates by mass spectrometry.</title>
        <authorList>
            <person name="Sekiguchi Y."/>
            <person name="Tourlousse D.M."/>
        </authorList>
    </citation>
    <scope>NUCLEOTIDE SEQUENCE</scope>
    <source>
        <strain evidence="1">301</strain>
    </source>
</reference>
<dbReference type="AlphaFoldDB" id="A0A9W6FMI5"/>
<organism evidence="1 3">
    <name type="scientific">Xanthobacter flavus</name>
    <dbReference type="NCBI Taxonomy" id="281"/>
    <lineage>
        <taxon>Bacteria</taxon>
        <taxon>Pseudomonadati</taxon>
        <taxon>Pseudomonadota</taxon>
        <taxon>Alphaproteobacteria</taxon>
        <taxon>Hyphomicrobiales</taxon>
        <taxon>Xanthobacteraceae</taxon>
        <taxon>Xanthobacter</taxon>
    </lineage>
</organism>
<dbReference type="GeneID" id="95763918"/>
<evidence type="ECO:0000313" key="1">
    <source>
        <dbReference type="EMBL" id="GLI23462.1"/>
    </source>
</evidence>
<protein>
    <submittedName>
        <fullName evidence="1">Uncharacterized protein</fullName>
    </submittedName>
</protein>
<accession>A0A9W6FMI5</accession>
<reference evidence="2 4" key="2">
    <citation type="submission" date="2023-07" db="EMBL/GenBank/DDBJ databases">
        <title>Genomic Encyclopedia of Type Strains, Phase IV (KMG-IV): sequencing the most valuable type-strain genomes for metagenomic binning, comparative biology and taxonomic classification.</title>
        <authorList>
            <person name="Goeker M."/>
        </authorList>
    </citation>
    <scope>NUCLEOTIDE SEQUENCE [LARGE SCALE GENOMIC DNA]</scope>
    <source>
        <strain evidence="2 4">DSM 338</strain>
    </source>
</reference>
<sequence>MNCDIPLSQKVRALGGYAENRDDLFRRAARASGISFSQARKIFYGLVSDPKSSVRDGINAAYAALEAANHKAEAHARGQIERTADLGELVARAVEVDADLRREVLALVLERFAGARPEDRPLAEGDDR</sequence>
<dbReference type="RefSeq" id="WP_281808305.1">
    <property type="nucleotide sequence ID" value="NZ_BSDO01000004.1"/>
</dbReference>
<gene>
    <name evidence="2" type="ORF">GGQ86_003003</name>
    <name evidence="1" type="ORF">XFLAVUS301_31360</name>
</gene>
<evidence type="ECO:0000313" key="2">
    <source>
        <dbReference type="EMBL" id="MDR6334521.1"/>
    </source>
</evidence>
<keyword evidence="4" id="KW-1185">Reference proteome</keyword>
<proteinExistence type="predicted"/>
<evidence type="ECO:0000313" key="4">
    <source>
        <dbReference type="Proteomes" id="UP001245370"/>
    </source>
</evidence>
<dbReference type="EMBL" id="JAVDPY010000005">
    <property type="protein sequence ID" value="MDR6334521.1"/>
    <property type="molecule type" value="Genomic_DNA"/>
</dbReference>
<evidence type="ECO:0000313" key="3">
    <source>
        <dbReference type="Proteomes" id="UP001144397"/>
    </source>
</evidence>